<evidence type="ECO:0000313" key="11">
    <source>
        <dbReference type="EMBL" id="MFG6108130.1"/>
    </source>
</evidence>
<dbReference type="InterPro" id="IPR050879">
    <property type="entry name" value="Acyltransferase_3"/>
</dbReference>
<evidence type="ECO:0000256" key="1">
    <source>
        <dbReference type="ARBA" id="ARBA00004651"/>
    </source>
</evidence>
<dbReference type="Pfam" id="PF01757">
    <property type="entry name" value="Acyl_transf_3"/>
    <property type="match status" value="1"/>
</dbReference>
<dbReference type="GO" id="GO:0016746">
    <property type="term" value="F:acyltransferase activity"/>
    <property type="evidence" value="ECO:0007669"/>
    <property type="project" value="UniProtKB-KW"/>
</dbReference>
<evidence type="ECO:0000256" key="2">
    <source>
        <dbReference type="ARBA" id="ARBA00022475"/>
    </source>
</evidence>
<feature type="transmembrane region" description="Helical" evidence="8">
    <location>
        <begin position="33"/>
        <end position="52"/>
    </location>
</feature>
<protein>
    <submittedName>
        <fullName evidence="11">Acyltransferase family protein</fullName>
        <ecNumber evidence="11">2.3.1.-</ecNumber>
    </submittedName>
</protein>
<organism evidence="11 12">
    <name type="scientific">Stenotrophomonas nematodicola</name>
    <dbReference type="NCBI Taxonomy" id="2656746"/>
    <lineage>
        <taxon>Bacteria</taxon>
        <taxon>Pseudomonadati</taxon>
        <taxon>Pseudomonadota</taxon>
        <taxon>Gammaproteobacteria</taxon>
        <taxon>Lysobacterales</taxon>
        <taxon>Lysobacteraceae</taxon>
        <taxon>Stenotrophomonas</taxon>
    </lineage>
</organism>
<gene>
    <name evidence="11" type="ORF">ACEU0G_001603</name>
</gene>
<feature type="transmembrane region" description="Helical" evidence="8">
    <location>
        <begin position="247"/>
        <end position="265"/>
    </location>
</feature>
<reference evidence="11 12" key="1">
    <citation type="submission" date="2024-09" db="EMBL/GenBank/DDBJ databases">
        <authorList>
            <consortium name="All-Russian atlas of soil microorganisms"/>
            <consortium name="as a basis for the search for new antimicrobial producers and enzymes with unique properties"/>
            <person name="Sokolova E.A."/>
            <person name="Voronina E.N."/>
        </authorList>
    </citation>
    <scope>NUCLEOTIDE SEQUENCE [LARGE SCALE GENOMIC DNA]</scope>
    <source>
        <strain evidence="11 12">AF-22b-331.1</strain>
    </source>
</reference>
<evidence type="ECO:0000256" key="6">
    <source>
        <dbReference type="ARBA" id="ARBA00023136"/>
    </source>
</evidence>
<dbReference type="PANTHER" id="PTHR23028:SF53">
    <property type="entry name" value="ACYL_TRANSF_3 DOMAIN-CONTAINING PROTEIN"/>
    <property type="match status" value="1"/>
</dbReference>
<keyword evidence="4 8" id="KW-0812">Transmembrane</keyword>
<dbReference type="EC" id="2.3.1.-" evidence="11"/>
<dbReference type="Proteomes" id="UP001605261">
    <property type="component" value="Unassembled WGS sequence"/>
</dbReference>
<feature type="transmembrane region" description="Helical" evidence="8">
    <location>
        <begin position="73"/>
        <end position="92"/>
    </location>
</feature>
<evidence type="ECO:0000259" key="9">
    <source>
        <dbReference type="Pfam" id="PF01757"/>
    </source>
</evidence>
<feature type="domain" description="Acyltransferase 3" evidence="9">
    <location>
        <begin position="6"/>
        <end position="327"/>
    </location>
</feature>
<name>A0ABW7CTB5_9GAMM</name>
<sequence length="639" mass="70468">MIFRRDIEGLRGLAVLLVVLAHAGVAQLPGGFVGVDVFFVISGYLITGLLAGQLKQDGRIDLWVFYGRRVRRLLPAFALMVTVSGLAAIWLLPASAWGLQADSGRWAALWSSNIYFASAEFDYFSPGASASLFLHTWSLGVEEQFYLVWPWLLWGAWRWRGRTGLAIACWTVAIGGYLLGMAATQVASWQAYYQTPFRLWQLAAGGAMCLTFGAIRLRSGPSRAARMVGVLMLLVAAVLFAPDRIVYPGAWAAVPVVGTALLLLQGDRGASFTWLEHPSVRFLGRISYSWYLWHWPLLVLFASCFGKSVEVGLISALVSLCVAWATWHLVERPALALPIGEGRRWVLAGLGGAVVLAFAGLGWSHAAAVQQPAGTAAPHPLLRTIAMPALYQRRDCDEWFRADRVVPCTLVDPPGEHRPTVMLVGDSVAAQWSPALEDVARRGQWHLVVLTKSSCPMVDHPFIYQRINRRFVECERWRDGVIAYLRQHPADLLILGSTADYPFSPQEWETGTRSLLTRLHGMAGRTLILAPTPLLPFDGPRCATSRVGQWTDAERQSRCSVDLDSVRDRVIVQRLQVAARGARGVRVLDLSDAVCPGGRCRAEDGGALIYRDGQHLNATYVRRLVPELALQPEFQALGR</sequence>
<keyword evidence="6 8" id="KW-0472">Membrane</keyword>
<feature type="transmembrane region" description="Helical" evidence="8">
    <location>
        <begin position="311"/>
        <end position="330"/>
    </location>
</feature>
<comment type="caution">
    <text evidence="11">The sequence shown here is derived from an EMBL/GenBank/DDBJ whole genome shotgun (WGS) entry which is preliminary data.</text>
</comment>
<keyword evidence="2" id="KW-1003">Cell membrane</keyword>
<feature type="domain" description="SGNH" evidence="10">
    <location>
        <begin position="406"/>
        <end position="629"/>
    </location>
</feature>
<dbReference type="InterPro" id="IPR002656">
    <property type="entry name" value="Acyl_transf_3_dom"/>
</dbReference>
<dbReference type="Gene3D" id="3.40.50.1110">
    <property type="entry name" value="SGNH hydrolase"/>
    <property type="match status" value="1"/>
</dbReference>
<feature type="transmembrane region" description="Helical" evidence="8">
    <location>
        <begin position="342"/>
        <end position="363"/>
    </location>
</feature>
<evidence type="ECO:0000256" key="3">
    <source>
        <dbReference type="ARBA" id="ARBA00022679"/>
    </source>
</evidence>
<evidence type="ECO:0000259" key="10">
    <source>
        <dbReference type="Pfam" id="PF19040"/>
    </source>
</evidence>
<dbReference type="Pfam" id="PF19040">
    <property type="entry name" value="SGNH"/>
    <property type="match status" value="1"/>
</dbReference>
<keyword evidence="3 11" id="KW-0808">Transferase</keyword>
<evidence type="ECO:0000256" key="7">
    <source>
        <dbReference type="ARBA" id="ARBA00023315"/>
    </source>
</evidence>
<feature type="transmembrane region" description="Helical" evidence="8">
    <location>
        <begin position="224"/>
        <end position="241"/>
    </location>
</feature>
<dbReference type="RefSeq" id="WP_394161207.1">
    <property type="nucleotide sequence ID" value="NZ_JBHGCJ010000001.1"/>
</dbReference>
<keyword evidence="12" id="KW-1185">Reference proteome</keyword>
<evidence type="ECO:0000256" key="5">
    <source>
        <dbReference type="ARBA" id="ARBA00022989"/>
    </source>
</evidence>
<dbReference type="EMBL" id="JBHGCJ010000001">
    <property type="protein sequence ID" value="MFG6108130.1"/>
    <property type="molecule type" value="Genomic_DNA"/>
</dbReference>
<keyword evidence="7 11" id="KW-0012">Acyltransferase</keyword>
<dbReference type="SUPFAM" id="SSF52266">
    <property type="entry name" value="SGNH hydrolase"/>
    <property type="match status" value="1"/>
</dbReference>
<evidence type="ECO:0000256" key="8">
    <source>
        <dbReference type="SAM" id="Phobius"/>
    </source>
</evidence>
<feature type="transmembrane region" description="Helical" evidence="8">
    <location>
        <begin position="132"/>
        <end position="153"/>
    </location>
</feature>
<accession>A0ABW7CTB5</accession>
<keyword evidence="5 8" id="KW-1133">Transmembrane helix</keyword>
<dbReference type="InterPro" id="IPR043968">
    <property type="entry name" value="SGNH"/>
</dbReference>
<evidence type="ECO:0000313" key="12">
    <source>
        <dbReference type="Proteomes" id="UP001605261"/>
    </source>
</evidence>
<feature type="transmembrane region" description="Helical" evidence="8">
    <location>
        <begin position="199"/>
        <end position="217"/>
    </location>
</feature>
<proteinExistence type="predicted"/>
<dbReference type="InterPro" id="IPR036514">
    <property type="entry name" value="SGNH_hydro_sf"/>
</dbReference>
<dbReference type="PANTHER" id="PTHR23028">
    <property type="entry name" value="ACETYLTRANSFERASE"/>
    <property type="match status" value="1"/>
</dbReference>
<evidence type="ECO:0000256" key="4">
    <source>
        <dbReference type="ARBA" id="ARBA00022692"/>
    </source>
</evidence>
<comment type="subcellular location">
    <subcellularLocation>
        <location evidence="1">Cell membrane</location>
        <topology evidence="1">Multi-pass membrane protein</topology>
    </subcellularLocation>
</comment>
<feature type="transmembrane region" description="Helical" evidence="8">
    <location>
        <begin position="165"/>
        <end position="187"/>
    </location>
</feature>